<dbReference type="SUPFAM" id="SSF51412">
    <property type="entry name" value="Inosine monophosphate dehydrogenase (IMPDH)"/>
    <property type="match status" value="1"/>
</dbReference>
<evidence type="ECO:0000313" key="6">
    <source>
        <dbReference type="EMBL" id="PWI58904.1"/>
    </source>
</evidence>
<protein>
    <recommendedName>
        <fullName evidence="2">Probable nitronate monooxygenase</fullName>
    </recommendedName>
</protein>
<dbReference type="PANTHER" id="PTHR32332:SF20">
    <property type="entry name" value="2-NITROPROPANE DIOXYGENASE-LIKE PROTEIN"/>
    <property type="match status" value="1"/>
</dbReference>
<comment type="caution">
    <text evidence="6">The sequence shown here is derived from an EMBL/GenBank/DDBJ whole genome shotgun (WGS) entry which is preliminary data.</text>
</comment>
<organism evidence="6 7">
    <name type="scientific">Sulfoacidibacillus thermotolerans</name>
    <name type="common">Acidibacillus sulfuroxidans</name>
    <dbReference type="NCBI Taxonomy" id="1765684"/>
    <lineage>
        <taxon>Bacteria</taxon>
        <taxon>Bacillati</taxon>
        <taxon>Bacillota</taxon>
        <taxon>Bacilli</taxon>
        <taxon>Bacillales</taxon>
        <taxon>Alicyclobacillaceae</taxon>
        <taxon>Sulfoacidibacillus</taxon>
    </lineage>
</organism>
<keyword evidence="4" id="KW-0288">FMN</keyword>
<evidence type="ECO:0000256" key="2">
    <source>
        <dbReference type="ARBA" id="ARBA00013457"/>
    </source>
</evidence>
<dbReference type="OrthoDB" id="9778912at2"/>
<dbReference type="CDD" id="cd04730">
    <property type="entry name" value="NPD_like"/>
    <property type="match status" value="1"/>
</dbReference>
<evidence type="ECO:0000256" key="3">
    <source>
        <dbReference type="ARBA" id="ARBA00022630"/>
    </source>
</evidence>
<dbReference type="PANTHER" id="PTHR32332">
    <property type="entry name" value="2-NITROPROPANE DIOXYGENASE"/>
    <property type="match status" value="1"/>
</dbReference>
<sequence>MENEVCRILGCQVPIIEGGLAYVGNGMLAGAISAAGAFGQVGTAGRSIAQVREQIEEAKKRADGRPFGINLPLSEHRDMSEYVHLITEYAPVLRAISLSAGNPRPLIPHFQQLGLKVMVVVSTPEQAVKAEQAGADLLVAEGYEAGGHNGPAELTTFTLIPQVVRAVSIPVVAAGGIVNGTGIAAALLLGAKGVQLGTRFVATQECEAHENYKRELLLRKSADTTIIERSMGRVTRVLKSPFVEQILEIEATHPTWETLAPYVSGTKNKTAAILGQMDEGWVNCGQGVGMIEELPTAADLIEELVTQTKEHLARAQTLF</sequence>
<keyword evidence="7" id="KW-1185">Reference proteome</keyword>
<dbReference type="InterPro" id="IPR004136">
    <property type="entry name" value="NMO"/>
</dbReference>
<accession>A0A2U3DC91</accession>
<dbReference type="Pfam" id="PF03060">
    <property type="entry name" value="NMO"/>
    <property type="match status" value="1"/>
</dbReference>
<dbReference type="GO" id="GO:0051213">
    <property type="term" value="F:dioxygenase activity"/>
    <property type="evidence" value="ECO:0007669"/>
    <property type="project" value="UniProtKB-KW"/>
</dbReference>
<dbReference type="InterPro" id="IPR013785">
    <property type="entry name" value="Aldolase_TIM"/>
</dbReference>
<dbReference type="Gene3D" id="3.20.20.70">
    <property type="entry name" value="Aldolase class I"/>
    <property type="match status" value="1"/>
</dbReference>
<evidence type="ECO:0000313" key="7">
    <source>
        <dbReference type="Proteomes" id="UP000245380"/>
    </source>
</evidence>
<name>A0A2U3DC91_SULT2</name>
<dbReference type="GO" id="GO:0018580">
    <property type="term" value="F:nitronate monooxygenase activity"/>
    <property type="evidence" value="ECO:0007669"/>
    <property type="project" value="InterPro"/>
</dbReference>
<evidence type="ECO:0000256" key="1">
    <source>
        <dbReference type="ARBA" id="ARBA00003535"/>
    </source>
</evidence>
<keyword evidence="5" id="KW-0560">Oxidoreductase</keyword>
<evidence type="ECO:0000256" key="4">
    <source>
        <dbReference type="ARBA" id="ARBA00022643"/>
    </source>
</evidence>
<keyword evidence="6" id="KW-0223">Dioxygenase</keyword>
<reference evidence="6 7" key="1">
    <citation type="submission" date="2016-11" db="EMBL/GenBank/DDBJ databases">
        <title>Comparative genomics of Acidibacillus ferroxidans species.</title>
        <authorList>
            <person name="Oliveira G."/>
            <person name="Nunes G."/>
            <person name="Oliveira R."/>
            <person name="Araujo F."/>
            <person name="Salim A."/>
            <person name="Scholte L."/>
            <person name="Morais D."/>
            <person name="Nancucheo I."/>
            <person name="Johnson D.B."/>
            <person name="Grail B."/>
            <person name="Bittencourt J."/>
            <person name="Valadares R."/>
        </authorList>
    </citation>
    <scope>NUCLEOTIDE SEQUENCE [LARGE SCALE GENOMIC DNA]</scope>
    <source>
        <strain evidence="6 7">Y002</strain>
    </source>
</reference>
<evidence type="ECO:0000256" key="5">
    <source>
        <dbReference type="ARBA" id="ARBA00023002"/>
    </source>
</evidence>
<dbReference type="EMBL" id="MPDK01000002">
    <property type="protein sequence ID" value="PWI58904.1"/>
    <property type="molecule type" value="Genomic_DNA"/>
</dbReference>
<proteinExistence type="predicted"/>
<comment type="function">
    <text evidence="1">Nitronate monooxygenase that uses molecular oxygen to catalyze the oxidative denitrification of alkyl nitronates. Acts on propionate 3-nitronate (P3N), the presumed physiological substrate. Probably functions in the detoxification of P3N, a metabolic poison produced by plants and fungi as a defense mechanism.</text>
</comment>
<keyword evidence="3" id="KW-0285">Flavoprotein</keyword>
<dbReference type="RefSeq" id="WP_109429501.1">
    <property type="nucleotide sequence ID" value="NZ_MPDK01000002.1"/>
</dbReference>
<dbReference type="AlphaFoldDB" id="A0A2U3DC91"/>
<dbReference type="Proteomes" id="UP000245380">
    <property type="component" value="Unassembled WGS sequence"/>
</dbReference>
<gene>
    <name evidence="6" type="ORF">BM613_02140</name>
</gene>